<gene>
    <name evidence="2" type="ORF">E6W39_05090</name>
</gene>
<dbReference type="OrthoDB" id="4241597at2"/>
<proteinExistence type="predicted"/>
<sequence>MSASDWTTLAVALVGVGGTLCATLLTQRAHGAEVAEQNRRAERERAEDQRRRDTEREAEQRERALQMKREIYAALNAAARAYRVAARDAVLALERGESVDSARLDGARDEWNDQYAQAQMVIPKLVLDIASELNAALGLGYRIVKDLPGSPDPEVAYDRAKNWFDDSLSDGVYLLRLAFRHDLGVQIVDEGLKGLRGKLAELDAAYSRVSGELSREHGSAWSSLPVQVNGPTTVEETERAGS</sequence>
<feature type="region of interest" description="Disordered" evidence="1">
    <location>
        <begin position="32"/>
        <end position="62"/>
    </location>
</feature>
<dbReference type="AlphaFoldDB" id="A0A540VY92"/>
<reference evidence="2 3" key="1">
    <citation type="submission" date="2019-06" db="EMBL/GenBank/DDBJ databases">
        <title>Description of Kitasatospora acidophila sp. nov. isolated from pine grove soil, and reclassification of Streptomyces novaecaesareae to Kitasatospora novaeceasareae comb. nov.</title>
        <authorList>
            <person name="Kim M.J."/>
        </authorList>
    </citation>
    <scope>NUCLEOTIDE SEQUENCE [LARGE SCALE GENOMIC DNA]</scope>
    <source>
        <strain evidence="2 3">MMS16-CNU292</strain>
    </source>
</reference>
<dbReference type="RefSeq" id="WP_141632462.1">
    <property type="nucleotide sequence ID" value="NZ_VIGB01000003.1"/>
</dbReference>
<evidence type="ECO:0000313" key="2">
    <source>
        <dbReference type="EMBL" id="TQF01738.1"/>
    </source>
</evidence>
<name>A0A540VY92_9ACTN</name>
<evidence type="ECO:0000256" key="1">
    <source>
        <dbReference type="SAM" id="MobiDB-lite"/>
    </source>
</evidence>
<organism evidence="2 3">
    <name type="scientific">Kitasatospora acidiphila</name>
    <dbReference type="NCBI Taxonomy" id="2567942"/>
    <lineage>
        <taxon>Bacteria</taxon>
        <taxon>Bacillati</taxon>
        <taxon>Actinomycetota</taxon>
        <taxon>Actinomycetes</taxon>
        <taxon>Kitasatosporales</taxon>
        <taxon>Streptomycetaceae</taxon>
        <taxon>Kitasatospora</taxon>
    </lineage>
</organism>
<keyword evidence="3" id="KW-1185">Reference proteome</keyword>
<protein>
    <submittedName>
        <fullName evidence="2">Uncharacterized protein</fullName>
    </submittedName>
</protein>
<comment type="caution">
    <text evidence="2">The sequence shown here is derived from an EMBL/GenBank/DDBJ whole genome shotgun (WGS) entry which is preliminary data.</text>
</comment>
<accession>A0A540VY92</accession>
<dbReference type="Proteomes" id="UP000319103">
    <property type="component" value="Unassembled WGS sequence"/>
</dbReference>
<dbReference type="EMBL" id="VIGB01000003">
    <property type="protein sequence ID" value="TQF01738.1"/>
    <property type="molecule type" value="Genomic_DNA"/>
</dbReference>
<evidence type="ECO:0000313" key="3">
    <source>
        <dbReference type="Proteomes" id="UP000319103"/>
    </source>
</evidence>